<keyword evidence="7" id="KW-0732">Signal</keyword>
<feature type="domain" description="SLH" evidence="8">
    <location>
        <begin position="24"/>
        <end position="110"/>
    </location>
</feature>
<comment type="pathway">
    <text evidence="1 6">Cell wall biogenesis; peptidoglycan biosynthesis.</text>
</comment>
<evidence type="ECO:0000256" key="1">
    <source>
        <dbReference type="ARBA" id="ARBA00004752"/>
    </source>
</evidence>
<dbReference type="Pfam" id="PF00395">
    <property type="entry name" value="SLH"/>
    <property type="match status" value="2"/>
</dbReference>
<evidence type="ECO:0000256" key="3">
    <source>
        <dbReference type="ARBA" id="ARBA00022960"/>
    </source>
</evidence>
<keyword evidence="5 6" id="KW-0961">Cell wall biogenesis/degradation</keyword>
<dbReference type="CDD" id="cd16913">
    <property type="entry name" value="YkuD_like"/>
    <property type="match status" value="1"/>
</dbReference>
<dbReference type="InterPro" id="IPR038063">
    <property type="entry name" value="Transpep_catalytic_dom"/>
</dbReference>
<dbReference type="InterPro" id="IPR001119">
    <property type="entry name" value="SLH_dom"/>
</dbReference>
<dbReference type="Proteomes" id="UP001231362">
    <property type="component" value="Unassembled WGS sequence"/>
</dbReference>
<evidence type="ECO:0000259" key="9">
    <source>
        <dbReference type="PROSITE" id="PS52029"/>
    </source>
</evidence>
<gene>
    <name evidence="10" type="ORF">J2S07_000566</name>
</gene>
<keyword evidence="2" id="KW-0808">Transferase</keyword>
<dbReference type="Pfam" id="PF03734">
    <property type="entry name" value="YkuD"/>
    <property type="match status" value="1"/>
</dbReference>
<comment type="caution">
    <text evidence="10">The sequence shown here is derived from an EMBL/GenBank/DDBJ whole genome shotgun (WGS) entry which is preliminary data.</text>
</comment>
<dbReference type="EMBL" id="JAUSTU010000002">
    <property type="protein sequence ID" value="MDQ0154262.1"/>
    <property type="molecule type" value="Genomic_DNA"/>
</dbReference>
<evidence type="ECO:0000256" key="5">
    <source>
        <dbReference type="ARBA" id="ARBA00023316"/>
    </source>
</evidence>
<evidence type="ECO:0000256" key="2">
    <source>
        <dbReference type="ARBA" id="ARBA00022679"/>
    </source>
</evidence>
<dbReference type="RefSeq" id="WP_307148875.1">
    <property type="nucleotide sequence ID" value="NZ_JAUSTU010000002.1"/>
</dbReference>
<evidence type="ECO:0000313" key="11">
    <source>
        <dbReference type="Proteomes" id="UP001231362"/>
    </source>
</evidence>
<evidence type="ECO:0000256" key="6">
    <source>
        <dbReference type="PROSITE-ProRule" id="PRU01373"/>
    </source>
</evidence>
<evidence type="ECO:0000259" key="8">
    <source>
        <dbReference type="PROSITE" id="PS51272"/>
    </source>
</evidence>
<dbReference type="SUPFAM" id="SSF141523">
    <property type="entry name" value="L,D-transpeptidase catalytic domain-like"/>
    <property type="match status" value="1"/>
</dbReference>
<keyword evidence="11" id="KW-1185">Reference proteome</keyword>
<evidence type="ECO:0000256" key="4">
    <source>
        <dbReference type="ARBA" id="ARBA00022984"/>
    </source>
</evidence>
<proteinExistence type="predicted"/>
<sequence length="359" mass="40171">MRRMYLGVIAAVFFMTFPLISTAASISFKDVSTTHWAKEEITYLANKGLIKGYGNGIFAPNDLIIAEHGVLMVERATHTNISFLEDNPKKPLTRGEVASLLATAFDLPEEEVHAFTDVNSNNSYYQAISQLTSNQIAIGYEDGSFKPDKTVTRAEFSVFLARVLDTKFRKIVTLQQQAEQRIIVTATSKTTANVQLQQRNGTKWQNVNTSYKAVIGKNGIGKTKEGDGKTPTGTYLLGTAFGWGSAISNLSYPFKKATAHDYWVDDVTSSDYNQWVNYNGDPIKRWKSYEKMTHPLYKYGVIVRYNDDPIISGKGSAIFLHTKNSTTNYTLGCIALNESDLITILKWLNETKKPIIIIR</sequence>
<keyword evidence="4 6" id="KW-0573">Peptidoglycan synthesis</keyword>
<accession>A0ABT9V034</accession>
<keyword evidence="3 6" id="KW-0133">Cell shape</keyword>
<feature type="active site" description="Proton donor/acceptor" evidence="6">
    <location>
        <position position="321"/>
    </location>
</feature>
<dbReference type="InterPro" id="IPR005490">
    <property type="entry name" value="LD_TPept_cat_dom"/>
</dbReference>
<feature type="domain" description="SLH" evidence="8">
    <location>
        <begin position="111"/>
        <end position="174"/>
    </location>
</feature>
<dbReference type="PROSITE" id="PS52029">
    <property type="entry name" value="LD_TPASE"/>
    <property type="match status" value="1"/>
</dbReference>
<dbReference type="PROSITE" id="PS51272">
    <property type="entry name" value="SLH"/>
    <property type="match status" value="2"/>
</dbReference>
<name>A0ABT9V034_9BACL</name>
<feature type="chain" id="PRO_5045370456" evidence="7">
    <location>
        <begin position="24"/>
        <end position="359"/>
    </location>
</feature>
<reference evidence="10 11" key="1">
    <citation type="submission" date="2023-07" db="EMBL/GenBank/DDBJ databases">
        <title>Genomic Encyclopedia of Type Strains, Phase IV (KMG-IV): sequencing the most valuable type-strain genomes for metagenomic binning, comparative biology and taxonomic classification.</title>
        <authorList>
            <person name="Goeker M."/>
        </authorList>
    </citation>
    <scope>NUCLEOTIDE SEQUENCE [LARGE SCALE GENOMIC DNA]</scope>
    <source>
        <strain evidence="10 11">DSM 23948</strain>
    </source>
</reference>
<dbReference type="PANTHER" id="PTHR38589:SF1">
    <property type="entry name" value="BLR0621 PROTEIN"/>
    <property type="match status" value="1"/>
</dbReference>
<protein>
    <submittedName>
        <fullName evidence="10">L,D-peptidoglycan transpeptidase YkuD (ErfK/YbiS/YcfS/YnhG family)</fullName>
    </submittedName>
</protein>
<dbReference type="PANTHER" id="PTHR38589">
    <property type="entry name" value="BLR0621 PROTEIN"/>
    <property type="match status" value="1"/>
</dbReference>
<evidence type="ECO:0000256" key="7">
    <source>
        <dbReference type="SAM" id="SignalP"/>
    </source>
</evidence>
<organism evidence="10 11">
    <name type="scientific">Anoxybacillus andreesenii</name>
    <dbReference type="NCBI Taxonomy" id="1325932"/>
    <lineage>
        <taxon>Bacteria</taxon>
        <taxon>Bacillati</taxon>
        <taxon>Bacillota</taxon>
        <taxon>Bacilli</taxon>
        <taxon>Bacillales</taxon>
        <taxon>Anoxybacillaceae</taxon>
        <taxon>Anoxybacillus</taxon>
    </lineage>
</organism>
<evidence type="ECO:0000313" key="10">
    <source>
        <dbReference type="EMBL" id="MDQ0154262.1"/>
    </source>
</evidence>
<feature type="active site" description="Nucleophile" evidence="6">
    <location>
        <position position="333"/>
    </location>
</feature>
<feature type="domain" description="L,D-TPase catalytic" evidence="9">
    <location>
        <begin position="183"/>
        <end position="358"/>
    </location>
</feature>
<feature type="signal peptide" evidence="7">
    <location>
        <begin position="1"/>
        <end position="23"/>
    </location>
</feature>